<dbReference type="Proteomes" id="UP000463224">
    <property type="component" value="Unassembled WGS sequence"/>
</dbReference>
<evidence type="ECO:0000256" key="7">
    <source>
        <dbReference type="ARBA" id="ARBA00023136"/>
    </source>
</evidence>
<evidence type="ECO:0000256" key="3">
    <source>
        <dbReference type="ARBA" id="ARBA00022448"/>
    </source>
</evidence>
<sequence length="341" mass="36382">MDEDVTKGGAPATMLDVVDLRVDFSQAGGVTRAVDGVSFQVAQGETLAVVGESGSGKSVTMLSVMRLLDGRDTKTSGAVLWASADGASRDLRGMDERGLNALRGSEIAMIFQDASASLNPLLTVGDQIAETVRLHEDASRAQAWARAVELLTQVGIAAPESRAHSYPHQLSGGMRQRVMIAIALAGRPRLLIADEPTTALDVTIEAQILQLLEDIQRQQGLSIVIVTHDLGVVGEIADRVVVMYAGQIVECGAARDVLGTPRHPYTAALLACLPQIAGDGEAESPFRRAKPGVVPRIGEGFVGCRFRSRCPLARAECERDVPLVETAPGWKSRCFFWEEAS</sequence>
<evidence type="ECO:0000313" key="10">
    <source>
        <dbReference type="Proteomes" id="UP000463224"/>
    </source>
</evidence>
<evidence type="ECO:0000313" key="9">
    <source>
        <dbReference type="EMBL" id="MVA98670.1"/>
    </source>
</evidence>
<dbReference type="PANTHER" id="PTHR43297">
    <property type="entry name" value="OLIGOPEPTIDE TRANSPORT ATP-BINDING PROTEIN APPD"/>
    <property type="match status" value="1"/>
</dbReference>
<organism evidence="9 10">
    <name type="scientific">Nitratireductor arenosus</name>
    <dbReference type="NCBI Taxonomy" id="2682096"/>
    <lineage>
        <taxon>Bacteria</taxon>
        <taxon>Pseudomonadati</taxon>
        <taxon>Pseudomonadota</taxon>
        <taxon>Alphaproteobacteria</taxon>
        <taxon>Hyphomicrobiales</taxon>
        <taxon>Phyllobacteriaceae</taxon>
        <taxon>Nitratireductor</taxon>
    </lineage>
</organism>
<dbReference type="InterPro" id="IPR013563">
    <property type="entry name" value="Oligopep_ABC_C"/>
</dbReference>
<dbReference type="NCBIfam" id="TIGR01727">
    <property type="entry name" value="oligo_HPY"/>
    <property type="match status" value="1"/>
</dbReference>
<dbReference type="EMBL" id="WPHG01000003">
    <property type="protein sequence ID" value="MVA98670.1"/>
    <property type="molecule type" value="Genomic_DNA"/>
</dbReference>
<feature type="domain" description="ABC transporter" evidence="8">
    <location>
        <begin position="15"/>
        <end position="270"/>
    </location>
</feature>
<dbReference type="GO" id="GO:0016887">
    <property type="term" value="F:ATP hydrolysis activity"/>
    <property type="evidence" value="ECO:0007669"/>
    <property type="project" value="InterPro"/>
</dbReference>
<name>A0A844QL35_9HYPH</name>
<comment type="caution">
    <text evidence="9">The sequence shown here is derived from an EMBL/GenBank/DDBJ whole genome shotgun (WGS) entry which is preliminary data.</text>
</comment>
<proteinExistence type="inferred from homology"/>
<dbReference type="InterPro" id="IPR050388">
    <property type="entry name" value="ABC_Ni/Peptide_Import"/>
</dbReference>
<dbReference type="SMART" id="SM00382">
    <property type="entry name" value="AAA"/>
    <property type="match status" value="1"/>
</dbReference>
<evidence type="ECO:0000256" key="5">
    <source>
        <dbReference type="ARBA" id="ARBA00022741"/>
    </source>
</evidence>
<dbReference type="AlphaFoldDB" id="A0A844QL35"/>
<dbReference type="InterPro" id="IPR027417">
    <property type="entry name" value="P-loop_NTPase"/>
</dbReference>
<reference evidence="9 10" key="1">
    <citation type="submission" date="2019-12" db="EMBL/GenBank/DDBJ databases">
        <title>Nitratireductor arenosus sp. nov., Isolated from sea sand, Jeju island, South Korea.</title>
        <authorList>
            <person name="Kim W."/>
        </authorList>
    </citation>
    <scope>NUCLEOTIDE SEQUENCE [LARGE SCALE GENOMIC DNA]</scope>
    <source>
        <strain evidence="9 10">CAU 1489</strain>
    </source>
</reference>
<keyword evidence="5" id="KW-0547">Nucleotide-binding</keyword>
<evidence type="ECO:0000256" key="6">
    <source>
        <dbReference type="ARBA" id="ARBA00022840"/>
    </source>
</evidence>
<keyword evidence="6 9" id="KW-0067">ATP-binding</keyword>
<comment type="subcellular location">
    <subcellularLocation>
        <location evidence="1">Cell inner membrane</location>
        <topology evidence="1">Peripheral membrane protein</topology>
    </subcellularLocation>
</comment>
<keyword evidence="4" id="KW-1003">Cell membrane</keyword>
<accession>A0A844QL35</accession>
<dbReference type="Pfam" id="PF00005">
    <property type="entry name" value="ABC_tran"/>
    <property type="match status" value="1"/>
</dbReference>
<evidence type="ECO:0000256" key="1">
    <source>
        <dbReference type="ARBA" id="ARBA00004417"/>
    </source>
</evidence>
<dbReference type="InterPro" id="IPR003439">
    <property type="entry name" value="ABC_transporter-like_ATP-bd"/>
</dbReference>
<dbReference type="InterPro" id="IPR003593">
    <property type="entry name" value="AAA+_ATPase"/>
</dbReference>
<protein>
    <submittedName>
        <fullName evidence="9">ATP-binding cassette domain-containing protein</fullName>
    </submittedName>
</protein>
<dbReference type="PROSITE" id="PS00211">
    <property type="entry name" value="ABC_TRANSPORTER_1"/>
    <property type="match status" value="1"/>
</dbReference>
<evidence type="ECO:0000256" key="2">
    <source>
        <dbReference type="ARBA" id="ARBA00005417"/>
    </source>
</evidence>
<dbReference type="PROSITE" id="PS50893">
    <property type="entry name" value="ABC_TRANSPORTER_2"/>
    <property type="match status" value="1"/>
</dbReference>
<keyword evidence="10" id="KW-1185">Reference proteome</keyword>
<dbReference type="GO" id="GO:0005886">
    <property type="term" value="C:plasma membrane"/>
    <property type="evidence" value="ECO:0007669"/>
    <property type="project" value="UniProtKB-SubCell"/>
</dbReference>
<dbReference type="GO" id="GO:0055085">
    <property type="term" value="P:transmembrane transport"/>
    <property type="evidence" value="ECO:0007669"/>
    <property type="project" value="UniProtKB-ARBA"/>
</dbReference>
<dbReference type="InterPro" id="IPR017871">
    <property type="entry name" value="ABC_transporter-like_CS"/>
</dbReference>
<dbReference type="SUPFAM" id="SSF52540">
    <property type="entry name" value="P-loop containing nucleoside triphosphate hydrolases"/>
    <property type="match status" value="1"/>
</dbReference>
<dbReference type="PANTHER" id="PTHR43297:SF2">
    <property type="entry name" value="DIPEPTIDE TRANSPORT ATP-BINDING PROTEIN DPPD"/>
    <property type="match status" value="1"/>
</dbReference>
<comment type="similarity">
    <text evidence="2">Belongs to the ABC transporter superfamily.</text>
</comment>
<gene>
    <name evidence="9" type="ORF">GN330_15595</name>
</gene>
<keyword evidence="3" id="KW-0813">Transport</keyword>
<dbReference type="Gene3D" id="3.40.50.300">
    <property type="entry name" value="P-loop containing nucleotide triphosphate hydrolases"/>
    <property type="match status" value="1"/>
</dbReference>
<dbReference type="CDD" id="cd03257">
    <property type="entry name" value="ABC_NikE_OppD_transporters"/>
    <property type="match status" value="1"/>
</dbReference>
<keyword evidence="7" id="KW-0472">Membrane</keyword>
<evidence type="ECO:0000256" key="4">
    <source>
        <dbReference type="ARBA" id="ARBA00022475"/>
    </source>
</evidence>
<evidence type="ECO:0000259" key="8">
    <source>
        <dbReference type="PROSITE" id="PS50893"/>
    </source>
</evidence>
<dbReference type="Pfam" id="PF08352">
    <property type="entry name" value="oligo_HPY"/>
    <property type="match status" value="1"/>
</dbReference>
<dbReference type="GO" id="GO:0005524">
    <property type="term" value="F:ATP binding"/>
    <property type="evidence" value="ECO:0007669"/>
    <property type="project" value="UniProtKB-KW"/>
</dbReference>
<dbReference type="FunFam" id="3.40.50.300:FF:000016">
    <property type="entry name" value="Oligopeptide ABC transporter ATP-binding component"/>
    <property type="match status" value="1"/>
</dbReference>
<dbReference type="GO" id="GO:0015833">
    <property type="term" value="P:peptide transport"/>
    <property type="evidence" value="ECO:0007669"/>
    <property type="project" value="InterPro"/>
</dbReference>